<feature type="domain" description="DUF4435" evidence="1">
    <location>
        <begin position="31"/>
        <end position="254"/>
    </location>
</feature>
<evidence type="ECO:0000259" key="1">
    <source>
        <dbReference type="Pfam" id="PF14491"/>
    </source>
</evidence>
<dbReference type="Pfam" id="PF14491">
    <property type="entry name" value="DUF4435"/>
    <property type="match status" value="1"/>
</dbReference>
<name>A0ABV2LA43_9HYPH</name>
<evidence type="ECO:0000313" key="3">
    <source>
        <dbReference type="Proteomes" id="UP001549145"/>
    </source>
</evidence>
<accession>A0ABV2LA43</accession>
<dbReference type="Proteomes" id="UP001549145">
    <property type="component" value="Unassembled WGS sequence"/>
</dbReference>
<gene>
    <name evidence="2" type="ORF">ABID43_004282</name>
</gene>
<comment type="caution">
    <text evidence="2">The sequence shown here is derived from an EMBL/GenBank/DDBJ whole genome shotgun (WGS) entry which is preliminary data.</text>
</comment>
<sequence>MIDFAELLIKEQSNVNATVLEFINSEYKSDDVIVFFEGVDDPPFYFDFLSSHFTGHALRIYTCGGKKAMAEVKSFIDDYELKINPHKILYLRDRDFDEFNNKLPNDMFVTKYYSIESYFAEGAYIRYLIEKFIPTAIKGGARDNIVSSIDSTMAVLARNLLAPMALFCHMRAREVDVELQKLSISDFSRYNSNEDKIVKERNRIEKIARQIKSDDFEFRRSDIVSLCKCFKAIDYKYWIKGKIALQMLRMSVKYVAAQIGGTKQISLESLLSKIGSYCFSQSRPYLEGLPELNAYLETA</sequence>
<keyword evidence="3" id="KW-1185">Reference proteome</keyword>
<reference evidence="2 3" key="1">
    <citation type="submission" date="2024-06" db="EMBL/GenBank/DDBJ databases">
        <title>Genomic Encyclopedia of Type Strains, Phase IV (KMG-IV): sequencing the most valuable type-strain genomes for metagenomic binning, comparative biology and taxonomic classification.</title>
        <authorList>
            <person name="Goeker M."/>
        </authorList>
    </citation>
    <scope>NUCLEOTIDE SEQUENCE [LARGE SCALE GENOMIC DNA]</scope>
    <source>
        <strain evidence="2 3">DSM 21331</strain>
    </source>
</reference>
<organism evidence="2 3">
    <name type="scientific">Methylobacterium goesingense</name>
    <dbReference type="NCBI Taxonomy" id="243690"/>
    <lineage>
        <taxon>Bacteria</taxon>
        <taxon>Pseudomonadati</taxon>
        <taxon>Pseudomonadota</taxon>
        <taxon>Alphaproteobacteria</taxon>
        <taxon>Hyphomicrobiales</taxon>
        <taxon>Methylobacteriaceae</taxon>
        <taxon>Methylobacterium</taxon>
    </lineage>
</organism>
<dbReference type="RefSeq" id="WP_238279758.1">
    <property type="nucleotide sequence ID" value="NZ_BPQL01000066.1"/>
</dbReference>
<evidence type="ECO:0000313" key="2">
    <source>
        <dbReference type="EMBL" id="MET3694719.1"/>
    </source>
</evidence>
<proteinExistence type="predicted"/>
<dbReference type="EMBL" id="JBEPMM010000017">
    <property type="protein sequence ID" value="MET3694719.1"/>
    <property type="molecule type" value="Genomic_DNA"/>
</dbReference>
<dbReference type="InterPro" id="IPR029492">
    <property type="entry name" value="DUF4435"/>
</dbReference>
<protein>
    <recommendedName>
        <fullName evidence="1">DUF4435 domain-containing protein</fullName>
    </recommendedName>
</protein>